<proteinExistence type="predicted"/>
<organism evidence="2">
    <name type="scientific">Ralstonia solanacearum</name>
    <name type="common">Pseudomonas solanacearum</name>
    <dbReference type="NCBI Taxonomy" id="305"/>
    <lineage>
        <taxon>Bacteria</taxon>
        <taxon>Pseudomonadati</taxon>
        <taxon>Pseudomonadota</taxon>
        <taxon>Betaproteobacteria</taxon>
        <taxon>Burkholderiales</taxon>
        <taxon>Burkholderiaceae</taxon>
        <taxon>Ralstonia</taxon>
        <taxon>Ralstonia solanacearum species complex</taxon>
    </lineage>
</organism>
<name>A0A0S4WIZ6_RALSL</name>
<dbReference type="InterPro" id="IPR008718">
    <property type="entry name" value="NolX"/>
</dbReference>
<dbReference type="Pfam" id="PF05819">
    <property type="entry name" value="NolX"/>
    <property type="match status" value="1"/>
</dbReference>
<sequence length="220" mass="23917">MNKMDDPDKRVGKSDFLQRAASAVHLSKEDLQTVSTINSNLDVFFKDGQKITRDRLAAMSQDESLSPAVRNAAKQLLQDPLLYGLINNANSGYKTKNGFFSFGGPTVDSGVIGKKDFEKFMSSMTDANKTVQARKTHPANSEASKSAVADMGMGMEDQPDIKAVKKSGGALKKAMDKTLTIPLRLADGALRERAPSVSVAPKPGFRAGRRNQARRDRKPT</sequence>
<reference evidence="2" key="1">
    <citation type="submission" date="2015-10" db="EMBL/GenBank/DDBJ databases">
        <authorList>
            <person name="Gilbert D.G."/>
        </authorList>
    </citation>
    <scope>NUCLEOTIDE SEQUENCE</scope>
    <source>
        <strain evidence="2">Phyl III-seqv23</strain>
    </source>
</reference>
<evidence type="ECO:0000256" key="1">
    <source>
        <dbReference type="SAM" id="MobiDB-lite"/>
    </source>
</evidence>
<evidence type="ECO:0000313" key="2">
    <source>
        <dbReference type="EMBL" id="CUV46801.1"/>
    </source>
</evidence>
<accession>A0A0S4WIZ6</accession>
<protein>
    <submittedName>
        <fullName evidence="2">Nodulation outer protein X</fullName>
    </submittedName>
</protein>
<dbReference type="EMBL" id="LN899827">
    <property type="protein sequence ID" value="CUV46801.1"/>
    <property type="molecule type" value="Genomic_DNA"/>
</dbReference>
<feature type="compositionally biased region" description="Basic residues" evidence="1">
    <location>
        <begin position="207"/>
        <end position="220"/>
    </location>
</feature>
<gene>
    <name evidence="2" type="ORF">TO10_v1_680025</name>
</gene>
<dbReference type="AlphaFoldDB" id="A0A0S4WIZ6"/>
<feature type="region of interest" description="Disordered" evidence="1">
    <location>
        <begin position="186"/>
        <end position="220"/>
    </location>
</feature>